<reference evidence="5 6" key="1">
    <citation type="submission" date="2020-09" db="EMBL/GenBank/DDBJ databases">
        <title>Investigation of environmental microbes.</title>
        <authorList>
            <person name="Ou Y."/>
            <person name="Kang Q."/>
        </authorList>
    </citation>
    <scope>NUCLEOTIDE SEQUENCE [LARGE SCALE GENOMIC DNA]</scope>
    <source>
        <strain evidence="5 6">KJZ-14</strain>
    </source>
</reference>
<dbReference type="KEGG" id="rter:IDM49_01560"/>
<dbReference type="Pfam" id="PF23359">
    <property type="entry name" value="Lsr2_DNA-bd"/>
    <property type="match status" value="1"/>
</dbReference>
<keyword evidence="6" id="KW-1185">Reference proteome</keyword>
<proteinExistence type="predicted"/>
<organism evidence="5 6">
    <name type="scientific">Rothia terrae</name>
    <dbReference type="NCBI Taxonomy" id="396015"/>
    <lineage>
        <taxon>Bacteria</taxon>
        <taxon>Bacillati</taxon>
        <taxon>Actinomycetota</taxon>
        <taxon>Actinomycetes</taxon>
        <taxon>Micrococcales</taxon>
        <taxon>Micrococcaceae</taxon>
        <taxon>Rothia</taxon>
    </lineage>
</organism>
<evidence type="ECO:0000259" key="3">
    <source>
        <dbReference type="Pfam" id="PF11774"/>
    </source>
</evidence>
<feature type="region of interest" description="Disordered" evidence="2">
    <location>
        <begin position="55"/>
        <end position="84"/>
    </location>
</feature>
<dbReference type="GeneID" id="96622909"/>
<evidence type="ECO:0000256" key="1">
    <source>
        <dbReference type="ARBA" id="ARBA00023125"/>
    </source>
</evidence>
<dbReference type="Gene3D" id="3.30.60.230">
    <property type="entry name" value="Lsr2, dimerization domain"/>
    <property type="match status" value="1"/>
</dbReference>
<evidence type="ECO:0000313" key="6">
    <source>
        <dbReference type="Proteomes" id="UP000516404"/>
    </source>
</evidence>
<accession>A0A7H2BEB6</accession>
<gene>
    <name evidence="5" type="ORF">IDM49_01560</name>
</gene>
<dbReference type="GO" id="GO:0003677">
    <property type="term" value="F:DNA binding"/>
    <property type="evidence" value="ECO:0007669"/>
    <property type="project" value="UniProtKB-KW"/>
</dbReference>
<dbReference type="Proteomes" id="UP000516404">
    <property type="component" value="Chromosome"/>
</dbReference>
<dbReference type="Gene3D" id="4.10.320.10">
    <property type="entry name" value="E3-binding domain"/>
    <property type="match status" value="1"/>
</dbReference>
<evidence type="ECO:0000313" key="5">
    <source>
        <dbReference type="EMBL" id="QNV38012.1"/>
    </source>
</evidence>
<dbReference type="InterPro" id="IPR055370">
    <property type="entry name" value="Lsr2_DNA-bd"/>
</dbReference>
<evidence type="ECO:0000259" key="4">
    <source>
        <dbReference type="Pfam" id="PF23359"/>
    </source>
</evidence>
<name>A0A7H2BEB6_9MICC</name>
<dbReference type="EMBL" id="CP061539">
    <property type="protein sequence ID" value="QNV38012.1"/>
    <property type="molecule type" value="Genomic_DNA"/>
</dbReference>
<dbReference type="RefSeq" id="WP_168615509.1">
    <property type="nucleotide sequence ID" value="NZ_BAAAOX010000045.1"/>
</dbReference>
<dbReference type="Pfam" id="PF11774">
    <property type="entry name" value="Lsr2"/>
    <property type="match status" value="1"/>
</dbReference>
<dbReference type="AlphaFoldDB" id="A0A7H2BEB6"/>
<feature type="domain" description="Lsr2 DNA-binding" evidence="4">
    <location>
        <begin position="79"/>
        <end position="114"/>
    </location>
</feature>
<feature type="domain" description="Lsr2 dimerization" evidence="3">
    <location>
        <begin position="1"/>
        <end position="58"/>
    </location>
</feature>
<sequence>MAQKVKIILEDDLDGGPADETVRFGLDGGQYEIDLSSANAARLRDAVRPFAAKARRVQGNRAPGRPAGSRTTNTSAAKRNPDTAAIRTWAKENGYDVSDRGRIHQDIQDAYYAAMKGEN</sequence>
<dbReference type="InterPro" id="IPR036625">
    <property type="entry name" value="E3-bd_dom_sf"/>
</dbReference>
<dbReference type="InterPro" id="IPR024412">
    <property type="entry name" value="Lsr2_dim_dom"/>
</dbReference>
<protein>
    <submittedName>
        <fullName evidence="5">Lsr2 family protein</fullName>
    </submittedName>
</protein>
<evidence type="ECO:0000256" key="2">
    <source>
        <dbReference type="SAM" id="MobiDB-lite"/>
    </source>
</evidence>
<dbReference type="InterPro" id="IPR042261">
    <property type="entry name" value="Lsr2-like_dimerization"/>
</dbReference>
<dbReference type="GO" id="GO:0016746">
    <property type="term" value="F:acyltransferase activity"/>
    <property type="evidence" value="ECO:0007669"/>
    <property type="project" value="InterPro"/>
</dbReference>
<keyword evidence="1" id="KW-0238">DNA-binding</keyword>